<dbReference type="EMBL" id="HBGU01001447">
    <property type="protein sequence ID" value="CAD9391929.1"/>
    <property type="molecule type" value="Transcribed_RNA"/>
</dbReference>
<dbReference type="AlphaFoldDB" id="A0A7S2FF07"/>
<name>A0A7S2FF07_9EUKA</name>
<accession>A0A7S2FF07</accession>
<proteinExistence type="predicted"/>
<organism evidence="2">
    <name type="scientific">Haptolina brevifila</name>
    <dbReference type="NCBI Taxonomy" id="156173"/>
    <lineage>
        <taxon>Eukaryota</taxon>
        <taxon>Haptista</taxon>
        <taxon>Haptophyta</taxon>
        <taxon>Prymnesiophyceae</taxon>
        <taxon>Prymnesiales</taxon>
        <taxon>Prymnesiaceae</taxon>
        <taxon>Haptolina</taxon>
    </lineage>
</organism>
<evidence type="ECO:0000256" key="1">
    <source>
        <dbReference type="SAM" id="MobiDB-lite"/>
    </source>
</evidence>
<feature type="region of interest" description="Disordered" evidence="1">
    <location>
        <begin position="38"/>
        <end position="62"/>
    </location>
</feature>
<gene>
    <name evidence="2" type="ORF">CBRE1094_LOCUS755</name>
</gene>
<sequence length="283" mass="30419">MLRAAGSSPLGERQNLCVGPFIPDLKLLERNLDESLAQPKPLPLATTAAATRPRLPPRDTQLYSEDKLTPRLLEALEALDQGAERLAALSPRAASLSPPPQTKEASEEEPEWLREASTSLSQPENQLASIVAVSALGLELRQCEAASHHHRSCAEAQVRAMAEVNAQLAITKEAAETTAAAARVIVDDHERDVQMLLSELCRLDPRAAEAVEGRLSAPLVALAARKRQAATRAPKPAAARDASPILERISRTASEVGVTIGRSLSFKGRSQRSASPFGATRMW</sequence>
<feature type="compositionally biased region" description="Low complexity" evidence="1">
    <location>
        <begin position="43"/>
        <end position="53"/>
    </location>
</feature>
<protein>
    <submittedName>
        <fullName evidence="2">Uncharacterized protein</fullName>
    </submittedName>
</protein>
<feature type="region of interest" description="Disordered" evidence="1">
    <location>
        <begin position="90"/>
        <end position="120"/>
    </location>
</feature>
<evidence type="ECO:0000313" key="2">
    <source>
        <dbReference type="EMBL" id="CAD9391929.1"/>
    </source>
</evidence>
<reference evidence="2" key="1">
    <citation type="submission" date="2021-01" db="EMBL/GenBank/DDBJ databases">
        <authorList>
            <person name="Corre E."/>
            <person name="Pelletier E."/>
            <person name="Niang G."/>
            <person name="Scheremetjew M."/>
            <person name="Finn R."/>
            <person name="Kale V."/>
            <person name="Holt S."/>
            <person name="Cochrane G."/>
            <person name="Meng A."/>
            <person name="Brown T."/>
            <person name="Cohen L."/>
        </authorList>
    </citation>
    <scope>NUCLEOTIDE SEQUENCE</scope>
    <source>
        <strain evidence="2">UTEX LB 985</strain>
    </source>
</reference>